<dbReference type="STRING" id="1267423.SAMN05216290_1141"/>
<dbReference type="InterPro" id="IPR050408">
    <property type="entry name" value="HGPRT"/>
</dbReference>
<evidence type="ECO:0000256" key="6">
    <source>
        <dbReference type="ARBA" id="ARBA00022490"/>
    </source>
</evidence>
<comment type="catalytic activity">
    <reaction evidence="13">
        <text>GMP + diphosphate = guanine + 5-phospho-alpha-D-ribose 1-diphosphate</text>
        <dbReference type="Rhea" id="RHEA:25424"/>
        <dbReference type="ChEBI" id="CHEBI:16235"/>
        <dbReference type="ChEBI" id="CHEBI:33019"/>
        <dbReference type="ChEBI" id="CHEBI:58017"/>
        <dbReference type="ChEBI" id="CHEBI:58115"/>
        <dbReference type="EC" id="2.4.2.8"/>
    </reaction>
    <physiologicalReaction direction="right-to-left" evidence="13">
        <dbReference type="Rhea" id="RHEA:25426"/>
    </physiologicalReaction>
</comment>
<evidence type="ECO:0000256" key="15">
    <source>
        <dbReference type="RuleBase" id="RU364099"/>
    </source>
</evidence>
<dbReference type="PANTHER" id="PTHR43340:SF1">
    <property type="entry name" value="HYPOXANTHINE PHOSPHORIBOSYLTRANSFERASE"/>
    <property type="match status" value="1"/>
</dbReference>
<dbReference type="GO" id="GO:0032264">
    <property type="term" value="P:IMP salvage"/>
    <property type="evidence" value="ECO:0007669"/>
    <property type="project" value="UniProtKB-UniPathway"/>
</dbReference>
<sequence length="179" mass="19923">METVQIKDKRFGVYISSEEIQTKVKALADAINADYANKNPLIIGVLNGSFIFCADLFRELTVPAEVSFIRMASYEGTSSSGNVKQILGLSDNVFKRDIIIVEDIIDSGLTMKNILSHFKERGAKSVEVASLLVKPGSIKNKVEIKYCGFEIPDAFVVGYGLDYDKQGRNLKDIYQLKEE</sequence>
<keyword evidence="10 15" id="KW-0660">Purine salvage</keyword>
<evidence type="ECO:0000256" key="8">
    <source>
        <dbReference type="ARBA" id="ARBA00022679"/>
    </source>
</evidence>
<dbReference type="Pfam" id="PF00156">
    <property type="entry name" value="Pribosyltran"/>
    <property type="match status" value="1"/>
</dbReference>
<evidence type="ECO:0000313" key="17">
    <source>
        <dbReference type="EMBL" id="SEV99777.1"/>
    </source>
</evidence>
<dbReference type="GO" id="GO:0052657">
    <property type="term" value="F:guanine phosphoribosyltransferase activity"/>
    <property type="evidence" value="ECO:0007669"/>
    <property type="project" value="UniProtKB-ARBA"/>
</dbReference>
<dbReference type="RefSeq" id="WP_090257544.1">
    <property type="nucleotide sequence ID" value="NZ_FOIR01000001.1"/>
</dbReference>
<evidence type="ECO:0000256" key="10">
    <source>
        <dbReference type="ARBA" id="ARBA00022726"/>
    </source>
</evidence>
<dbReference type="GO" id="GO:0000166">
    <property type="term" value="F:nucleotide binding"/>
    <property type="evidence" value="ECO:0007669"/>
    <property type="project" value="UniProtKB-KW"/>
</dbReference>
<evidence type="ECO:0000256" key="7">
    <source>
        <dbReference type="ARBA" id="ARBA00022676"/>
    </source>
</evidence>
<evidence type="ECO:0000256" key="11">
    <source>
        <dbReference type="ARBA" id="ARBA00022741"/>
    </source>
</evidence>
<dbReference type="AlphaFoldDB" id="A0A1I0NED1"/>
<name>A0A1I0NED1_9BACT</name>
<keyword evidence="7 15" id="KW-0328">Glycosyltransferase</keyword>
<dbReference type="GO" id="GO:0006166">
    <property type="term" value="P:purine ribonucleoside salvage"/>
    <property type="evidence" value="ECO:0007669"/>
    <property type="project" value="UniProtKB-KW"/>
</dbReference>
<dbReference type="GO" id="GO:0046100">
    <property type="term" value="P:hypoxanthine metabolic process"/>
    <property type="evidence" value="ECO:0007669"/>
    <property type="project" value="TreeGrafter"/>
</dbReference>
<evidence type="ECO:0000256" key="9">
    <source>
        <dbReference type="ARBA" id="ARBA00022723"/>
    </source>
</evidence>
<dbReference type="GO" id="GO:0000287">
    <property type="term" value="F:magnesium ion binding"/>
    <property type="evidence" value="ECO:0007669"/>
    <property type="project" value="TreeGrafter"/>
</dbReference>
<dbReference type="CDD" id="cd06223">
    <property type="entry name" value="PRTases_typeI"/>
    <property type="match status" value="1"/>
</dbReference>
<evidence type="ECO:0000256" key="4">
    <source>
        <dbReference type="ARBA" id="ARBA00008391"/>
    </source>
</evidence>
<dbReference type="UniPathway" id="UPA00591">
    <property type="reaction ID" value="UER00648"/>
</dbReference>
<comment type="subcellular location">
    <subcellularLocation>
        <location evidence="2 15">Cytoplasm</location>
    </subcellularLocation>
</comment>
<evidence type="ECO:0000256" key="14">
    <source>
        <dbReference type="ARBA" id="ARBA00049402"/>
    </source>
</evidence>
<feature type="domain" description="Phosphoribosyltransferase" evidence="16">
    <location>
        <begin position="18"/>
        <end position="163"/>
    </location>
</feature>
<dbReference type="Proteomes" id="UP000199437">
    <property type="component" value="Unassembled WGS sequence"/>
</dbReference>
<dbReference type="GO" id="GO:0005829">
    <property type="term" value="C:cytosol"/>
    <property type="evidence" value="ECO:0007669"/>
    <property type="project" value="TreeGrafter"/>
</dbReference>
<dbReference type="GO" id="GO:0006178">
    <property type="term" value="P:guanine salvage"/>
    <property type="evidence" value="ECO:0007669"/>
    <property type="project" value="TreeGrafter"/>
</dbReference>
<keyword evidence="11 15" id="KW-0547">Nucleotide-binding</keyword>
<keyword evidence="8 15" id="KW-0808">Transferase</keyword>
<evidence type="ECO:0000256" key="3">
    <source>
        <dbReference type="ARBA" id="ARBA00004669"/>
    </source>
</evidence>
<dbReference type="InterPro" id="IPR029057">
    <property type="entry name" value="PRTase-like"/>
</dbReference>
<dbReference type="OrthoDB" id="9802824at2"/>
<evidence type="ECO:0000256" key="12">
    <source>
        <dbReference type="ARBA" id="ARBA00022842"/>
    </source>
</evidence>
<keyword evidence="12 15" id="KW-0460">Magnesium</keyword>
<proteinExistence type="inferred from homology"/>
<accession>A0A1I0NED1</accession>
<dbReference type="SUPFAM" id="SSF53271">
    <property type="entry name" value="PRTase-like"/>
    <property type="match status" value="1"/>
</dbReference>
<dbReference type="NCBIfam" id="TIGR01203">
    <property type="entry name" value="HGPRTase"/>
    <property type="match status" value="1"/>
</dbReference>
<evidence type="ECO:0000259" key="16">
    <source>
        <dbReference type="Pfam" id="PF00156"/>
    </source>
</evidence>
<dbReference type="EMBL" id="FOIR01000001">
    <property type="protein sequence ID" value="SEV99777.1"/>
    <property type="molecule type" value="Genomic_DNA"/>
</dbReference>
<dbReference type="PANTHER" id="PTHR43340">
    <property type="entry name" value="HYPOXANTHINE-GUANINE PHOSPHORIBOSYLTRANSFERASE"/>
    <property type="match status" value="1"/>
</dbReference>
<comment type="pathway">
    <text evidence="3 15">Purine metabolism; IMP biosynthesis via salvage pathway; IMP from hypoxanthine: step 1/1.</text>
</comment>
<dbReference type="GeneID" id="99985872"/>
<gene>
    <name evidence="17" type="ORF">SAMN05216290_1141</name>
</gene>
<comment type="catalytic activity">
    <reaction evidence="14">
        <text>IMP + diphosphate = hypoxanthine + 5-phospho-alpha-D-ribose 1-diphosphate</text>
        <dbReference type="Rhea" id="RHEA:17973"/>
        <dbReference type="ChEBI" id="CHEBI:17368"/>
        <dbReference type="ChEBI" id="CHEBI:33019"/>
        <dbReference type="ChEBI" id="CHEBI:58017"/>
        <dbReference type="ChEBI" id="CHEBI:58053"/>
        <dbReference type="EC" id="2.4.2.8"/>
    </reaction>
    <physiologicalReaction direction="right-to-left" evidence="14">
        <dbReference type="Rhea" id="RHEA:17975"/>
    </physiologicalReaction>
</comment>
<keyword evidence="9 15" id="KW-0479">Metal-binding</keyword>
<evidence type="ECO:0000256" key="2">
    <source>
        <dbReference type="ARBA" id="ARBA00004496"/>
    </source>
</evidence>
<comment type="cofactor">
    <cofactor evidence="1 15">
        <name>Mg(2+)</name>
        <dbReference type="ChEBI" id="CHEBI:18420"/>
    </cofactor>
</comment>
<evidence type="ECO:0000256" key="5">
    <source>
        <dbReference type="ARBA" id="ARBA00011895"/>
    </source>
</evidence>
<organism evidence="17 18">
    <name type="scientific">Roseivirga pacifica</name>
    <dbReference type="NCBI Taxonomy" id="1267423"/>
    <lineage>
        <taxon>Bacteria</taxon>
        <taxon>Pseudomonadati</taxon>
        <taxon>Bacteroidota</taxon>
        <taxon>Cytophagia</taxon>
        <taxon>Cytophagales</taxon>
        <taxon>Roseivirgaceae</taxon>
        <taxon>Roseivirga</taxon>
    </lineage>
</organism>
<dbReference type="Gene3D" id="3.40.50.2020">
    <property type="match status" value="1"/>
</dbReference>
<keyword evidence="18" id="KW-1185">Reference proteome</keyword>
<keyword evidence="6 15" id="KW-0963">Cytoplasm</keyword>
<dbReference type="InterPro" id="IPR000836">
    <property type="entry name" value="PRTase_dom"/>
</dbReference>
<protein>
    <recommendedName>
        <fullName evidence="5 15">Hypoxanthine phosphoribosyltransferase</fullName>
        <ecNumber evidence="5 15">2.4.2.8</ecNumber>
    </recommendedName>
</protein>
<evidence type="ECO:0000256" key="1">
    <source>
        <dbReference type="ARBA" id="ARBA00001946"/>
    </source>
</evidence>
<reference evidence="18" key="1">
    <citation type="submission" date="2016-10" db="EMBL/GenBank/DDBJ databases">
        <authorList>
            <person name="Varghese N."/>
            <person name="Submissions S."/>
        </authorList>
    </citation>
    <scope>NUCLEOTIDE SEQUENCE [LARGE SCALE GENOMIC DNA]</scope>
    <source>
        <strain evidence="18">CGMCC 1.12402</strain>
    </source>
</reference>
<dbReference type="EC" id="2.4.2.8" evidence="5 15"/>
<comment type="similarity">
    <text evidence="4 15">Belongs to the purine/pyrimidine phosphoribosyltransferase family.</text>
</comment>
<dbReference type="GO" id="GO:0032263">
    <property type="term" value="P:GMP salvage"/>
    <property type="evidence" value="ECO:0007669"/>
    <property type="project" value="TreeGrafter"/>
</dbReference>
<dbReference type="InterPro" id="IPR005904">
    <property type="entry name" value="Hxn_phspho_trans"/>
</dbReference>
<evidence type="ECO:0000256" key="13">
    <source>
        <dbReference type="ARBA" id="ARBA00048811"/>
    </source>
</evidence>
<dbReference type="GO" id="GO:0004422">
    <property type="term" value="F:hypoxanthine phosphoribosyltransferase activity"/>
    <property type="evidence" value="ECO:0007669"/>
    <property type="project" value="InterPro"/>
</dbReference>
<dbReference type="FunFam" id="3.40.50.2020:FF:000006">
    <property type="entry name" value="Hypoxanthine phosphoribosyltransferase"/>
    <property type="match status" value="1"/>
</dbReference>
<evidence type="ECO:0000313" key="18">
    <source>
        <dbReference type="Proteomes" id="UP000199437"/>
    </source>
</evidence>